<evidence type="ECO:0000313" key="2">
    <source>
        <dbReference type="Proteomes" id="UP000034653"/>
    </source>
</evidence>
<reference evidence="1 2" key="1">
    <citation type="journal article" date="2015" name="Nature">
        <title>rRNA introns, odd ribosomes, and small enigmatic genomes across a large radiation of phyla.</title>
        <authorList>
            <person name="Brown C.T."/>
            <person name="Hug L.A."/>
            <person name="Thomas B.C."/>
            <person name="Sharon I."/>
            <person name="Castelle C.J."/>
            <person name="Singh A."/>
            <person name="Wilkins M.J."/>
            <person name="Williams K.H."/>
            <person name="Banfield J.F."/>
        </authorList>
    </citation>
    <scope>NUCLEOTIDE SEQUENCE [LARGE SCALE GENOMIC DNA]</scope>
</reference>
<evidence type="ECO:0008006" key="3">
    <source>
        <dbReference type="Google" id="ProtNLM"/>
    </source>
</evidence>
<dbReference type="EMBL" id="LCLG01000001">
    <property type="protein sequence ID" value="KKU12400.1"/>
    <property type="molecule type" value="Genomic_DNA"/>
</dbReference>
<sequence length="148" mass="16182">MQSFLRKYGVIILLVVLFATVLLIISKARQGGPIIAPTPTPSPFGLESIFPPPGEDQKVGDPKLALQFTFNKQVDIATTVVTIKPTTAFRLSADSLGRTLYVSPIEEWKYGQAYQVEVEARSVDGEVITPAIQYAFKVTPITDSPLTE</sequence>
<accession>A0A0G1QUQ6</accession>
<dbReference type="AlphaFoldDB" id="A0A0G1QUQ6"/>
<protein>
    <recommendedName>
        <fullName evidence="3">SbsA Ig-like domain-containing protein</fullName>
    </recommendedName>
</protein>
<dbReference type="Proteomes" id="UP000034653">
    <property type="component" value="Unassembled WGS sequence"/>
</dbReference>
<name>A0A0G1QUQ6_9BACT</name>
<evidence type="ECO:0000313" key="1">
    <source>
        <dbReference type="EMBL" id="KKU12400.1"/>
    </source>
</evidence>
<comment type="caution">
    <text evidence="1">The sequence shown here is derived from an EMBL/GenBank/DDBJ whole genome shotgun (WGS) entry which is preliminary data.</text>
</comment>
<gene>
    <name evidence="1" type="ORF">UX19_C0001G0004</name>
</gene>
<organism evidence="1 2">
    <name type="scientific">Candidatus Woesebacteria bacterium GW2011_GWA1_45_8</name>
    <dbReference type="NCBI Taxonomy" id="1618559"/>
    <lineage>
        <taxon>Bacteria</taxon>
        <taxon>Candidatus Woeseibacteriota</taxon>
    </lineage>
</organism>
<proteinExistence type="predicted"/>